<evidence type="ECO:0000256" key="3">
    <source>
        <dbReference type="SAM" id="MobiDB-lite"/>
    </source>
</evidence>
<feature type="domain" description="CzcB-like alpha-helical hairpin" evidence="5">
    <location>
        <begin position="141"/>
        <end position="199"/>
    </location>
</feature>
<dbReference type="PANTHER" id="PTHR30097">
    <property type="entry name" value="CATION EFFLUX SYSTEM PROTEIN CUSB"/>
    <property type="match status" value="1"/>
</dbReference>
<protein>
    <submittedName>
        <fullName evidence="9">Efflux RND transporter periplasmic adaptor subunit</fullName>
    </submittedName>
</protein>
<accession>A0A6L6PSZ3</accession>
<comment type="similarity">
    <text evidence="1">Belongs to the membrane fusion protein (MFP) (TC 8.A.1) family.</text>
</comment>
<dbReference type="AlphaFoldDB" id="A0A6L6PSZ3"/>
<comment type="caution">
    <text evidence="9">The sequence shown here is derived from an EMBL/GenBank/DDBJ whole genome shotgun (WGS) entry which is preliminary data.</text>
</comment>
<dbReference type="InterPro" id="IPR058649">
    <property type="entry name" value="CzcB_C"/>
</dbReference>
<dbReference type="Pfam" id="PF25954">
    <property type="entry name" value="Beta-barrel_RND_2"/>
    <property type="match status" value="1"/>
</dbReference>
<dbReference type="RefSeq" id="WP_155468366.1">
    <property type="nucleotide sequence ID" value="NZ_WNKY01000083.1"/>
</dbReference>
<dbReference type="Gene3D" id="2.40.50.100">
    <property type="match status" value="1"/>
</dbReference>
<evidence type="ECO:0000256" key="1">
    <source>
        <dbReference type="ARBA" id="ARBA00009477"/>
    </source>
</evidence>
<dbReference type="Proteomes" id="UP000475582">
    <property type="component" value="Unassembled WGS sequence"/>
</dbReference>
<dbReference type="InterPro" id="IPR058792">
    <property type="entry name" value="Beta-barrel_RND_2"/>
</dbReference>
<dbReference type="Pfam" id="PF25973">
    <property type="entry name" value="BSH_CzcB"/>
    <property type="match status" value="1"/>
</dbReference>
<evidence type="ECO:0000256" key="2">
    <source>
        <dbReference type="ARBA" id="ARBA00022448"/>
    </source>
</evidence>
<dbReference type="NCBIfam" id="TIGR01730">
    <property type="entry name" value="RND_mfp"/>
    <property type="match status" value="1"/>
</dbReference>
<proteinExistence type="inferred from homology"/>
<dbReference type="PANTHER" id="PTHR30097:SF4">
    <property type="entry name" value="SLR6042 PROTEIN"/>
    <property type="match status" value="1"/>
</dbReference>
<feature type="compositionally biased region" description="Low complexity" evidence="3">
    <location>
        <begin position="37"/>
        <end position="54"/>
    </location>
</feature>
<feature type="domain" description="CzcB-like C-terminal circularly permuted SH3-like" evidence="8">
    <location>
        <begin position="331"/>
        <end position="391"/>
    </location>
</feature>
<dbReference type="GO" id="GO:0046914">
    <property type="term" value="F:transition metal ion binding"/>
    <property type="evidence" value="ECO:0007669"/>
    <property type="project" value="TreeGrafter"/>
</dbReference>
<keyword evidence="2" id="KW-0813">Transport</keyword>
<keyword evidence="10" id="KW-1185">Reference proteome</keyword>
<dbReference type="InterPro" id="IPR058647">
    <property type="entry name" value="BSH_CzcB-like"/>
</dbReference>
<dbReference type="Gene3D" id="2.40.420.20">
    <property type="match status" value="1"/>
</dbReference>
<dbReference type="EMBL" id="WNKY01000083">
    <property type="protein sequence ID" value="MTV41929.1"/>
    <property type="molecule type" value="Genomic_DNA"/>
</dbReference>
<dbReference type="SUPFAM" id="SSF111369">
    <property type="entry name" value="HlyD-like secretion proteins"/>
    <property type="match status" value="1"/>
</dbReference>
<name>A0A6L6PSZ3_9BURK</name>
<evidence type="ECO:0000259" key="8">
    <source>
        <dbReference type="Pfam" id="PF25975"/>
    </source>
</evidence>
<reference evidence="9 10" key="1">
    <citation type="submission" date="2019-11" db="EMBL/GenBank/DDBJ databases">
        <title>Type strains purchased from KCTC, JCM and DSMZ.</title>
        <authorList>
            <person name="Lu H."/>
        </authorList>
    </citation>
    <scope>NUCLEOTIDE SEQUENCE [LARGE SCALE GENOMIC DNA]</scope>
    <source>
        <strain evidence="9 10">KCTC 22382</strain>
    </source>
</reference>
<evidence type="ECO:0000259" key="7">
    <source>
        <dbReference type="Pfam" id="PF25973"/>
    </source>
</evidence>
<dbReference type="Gene3D" id="2.40.30.170">
    <property type="match status" value="1"/>
</dbReference>
<evidence type="ECO:0000259" key="6">
    <source>
        <dbReference type="Pfam" id="PF25954"/>
    </source>
</evidence>
<dbReference type="Gene3D" id="1.10.287.470">
    <property type="entry name" value="Helix hairpin bin"/>
    <property type="match status" value="1"/>
</dbReference>
<dbReference type="GO" id="GO:0022857">
    <property type="term" value="F:transmembrane transporter activity"/>
    <property type="evidence" value="ECO:0007669"/>
    <property type="project" value="InterPro"/>
</dbReference>
<dbReference type="InterPro" id="IPR006143">
    <property type="entry name" value="RND_pump_MFP"/>
</dbReference>
<dbReference type="InterPro" id="IPR051909">
    <property type="entry name" value="MFP_Cation_Efflux"/>
</dbReference>
<evidence type="ECO:0000313" key="10">
    <source>
        <dbReference type="Proteomes" id="UP000475582"/>
    </source>
</evidence>
<evidence type="ECO:0000256" key="4">
    <source>
        <dbReference type="SAM" id="SignalP"/>
    </source>
</evidence>
<feature type="domain" description="CzcB-like barrel-sandwich hybrid" evidence="7">
    <location>
        <begin position="102"/>
        <end position="246"/>
    </location>
</feature>
<dbReference type="GO" id="GO:0060003">
    <property type="term" value="P:copper ion export"/>
    <property type="evidence" value="ECO:0007669"/>
    <property type="project" value="TreeGrafter"/>
</dbReference>
<feature type="domain" description="CusB-like beta-barrel" evidence="6">
    <location>
        <begin position="249"/>
        <end position="324"/>
    </location>
</feature>
<dbReference type="OrthoDB" id="9768185at2"/>
<feature type="signal peptide" evidence="4">
    <location>
        <begin position="1"/>
        <end position="20"/>
    </location>
</feature>
<evidence type="ECO:0000313" key="9">
    <source>
        <dbReference type="EMBL" id="MTV41929.1"/>
    </source>
</evidence>
<gene>
    <name evidence="9" type="ORF">GM676_30730</name>
</gene>
<dbReference type="FunFam" id="2.40.30.170:FF:000010">
    <property type="entry name" value="Efflux RND transporter periplasmic adaptor subunit"/>
    <property type="match status" value="1"/>
</dbReference>
<feature type="chain" id="PRO_5026706229" evidence="4">
    <location>
        <begin position="21"/>
        <end position="403"/>
    </location>
</feature>
<dbReference type="InterPro" id="IPR058648">
    <property type="entry name" value="HH_CzcB-like"/>
</dbReference>
<sequence>MNKRQTITVAAMAAIALLLAALILKPGDDGHDEGPHSDAPPAAASPRTAAPSPAGGAGGALETIALSEAQRQAAGIGLATAAPAPISTILTLPGEIRFNDDRTAHVVPKLAGVVTAVHAQLGQTVRRGQLLAVLASSALSEQRSELLTAQQRLALAGTTLERERRLWQDRISAEQDYLQARQTHAEAELAVQNARQKLSVLGAGAAAGARLNQLELRAPFDGVVMEKHLALGEAIKEDANVFTLSDLSTVWADFAVPPQDLNRVRVGDTVTVRATAFAAQAEGTIIYVGALLGEQTRTANARVALANPARAWRPGLFVNVDVQSGRSAAAVTVAADAVHTVDGRPAVFVRTAQGFAVQPVVPGRSDGKLTEILQGLAAGARYAAANSYVLKAELGKDSAEHAH</sequence>
<dbReference type="GO" id="GO:0016020">
    <property type="term" value="C:membrane"/>
    <property type="evidence" value="ECO:0007669"/>
    <property type="project" value="InterPro"/>
</dbReference>
<keyword evidence="4" id="KW-0732">Signal</keyword>
<dbReference type="GO" id="GO:0015679">
    <property type="term" value="P:plasma membrane copper ion transport"/>
    <property type="evidence" value="ECO:0007669"/>
    <property type="project" value="TreeGrafter"/>
</dbReference>
<evidence type="ECO:0000259" key="5">
    <source>
        <dbReference type="Pfam" id="PF25893"/>
    </source>
</evidence>
<dbReference type="GO" id="GO:0030288">
    <property type="term" value="C:outer membrane-bounded periplasmic space"/>
    <property type="evidence" value="ECO:0007669"/>
    <property type="project" value="TreeGrafter"/>
</dbReference>
<dbReference type="Pfam" id="PF25893">
    <property type="entry name" value="HH_CzcB"/>
    <property type="match status" value="1"/>
</dbReference>
<organism evidence="9 10">
    <name type="scientific">Duganella radicis</name>
    <dbReference type="NCBI Taxonomy" id="551988"/>
    <lineage>
        <taxon>Bacteria</taxon>
        <taxon>Pseudomonadati</taxon>
        <taxon>Pseudomonadota</taxon>
        <taxon>Betaproteobacteria</taxon>
        <taxon>Burkholderiales</taxon>
        <taxon>Oxalobacteraceae</taxon>
        <taxon>Telluria group</taxon>
        <taxon>Duganella</taxon>
    </lineage>
</organism>
<feature type="region of interest" description="Disordered" evidence="3">
    <location>
        <begin position="29"/>
        <end position="59"/>
    </location>
</feature>
<dbReference type="Pfam" id="PF25975">
    <property type="entry name" value="CzcB_C"/>
    <property type="match status" value="1"/>
</dbReference>